<evidence type="ECO:0000313" key="2">
    <source>
        <dbReference type="EMBL" id="MBD2756123.1"/>
    </source>
</evidence>
<dbReference type="GO" id="GO:0003677">
    <property type="term" value="F:DNA binding"/>
    <property type="evidence" value="ECO:0007669"/>
    <property type="project" value="InterPro"/>
</dbReference>
<dbReference type="SMART" id="SM00850">
    <property type="entry name" value="LytTR"/>
    <property type="match status" value="1"/>
</dbReference>
<organism evidence="2 3">
    <name type="scientific">Spirosoma validum</name>
    <dbReference type="NCBI Taxonomy" id="2771355"/>
    <lineage>
        <taxon>Bacteria</taxon>
        <taxon>Pseudomonadati</taxon>
        <taxon>Bacteroidota</taxon>
        <taxon>Cytophagia</taxon>
        <taxon>Cytophagales</taxon>
        <taxon>Cytophagaceae</taxon>
        <taxon>Spirosoma</taxon>
    </lineage>
</organism>
<accession>A0A927B6E4</accession>
<dbReference type="AlphaFoldDB" id="A0A927B6E4"/>
<dbReference type="Pfam" id="PF04397">
    <property type="entry name" value="LytTR"/>
    <property type="match status" value="1"/>
</dbReference>
<name>A0A927B6E4_9BACT</name>
<feature type="domain" description="HTH LytTR-type" evidence="1">
    <location>
        <begin position="17"/>
        <end position="113"/>
    </location>
</feature>
<dbReference type="EMBL" id="JACXAA010000011">
    <property type="protein sequence ID" value="MBD2756123.1"/>
    <property type="molecule type" value="Genomic_DNA"/>
</dbReference>
<dbReference type="Proteomes" id="UP000653797">
    <property type="component" value="Unassembled WGS sequence"/>
</dbReference>
<dbReference type="PROSITE" id="PS50930">
    <property type="entry name" value="HTH_LYTTR"/>
    <property type="match status" value="1"/>
</dbReference>
<gene>
    <name evidence="2" type="ORF">IC230_24715</name>
</gene>
<evidence type="ECO:0000259" key="1">
    <source>
        <dbReference type="PROSITE" id="PS50930"/>
    </source>
</evidence>
<dbReference type="RefSeq" id="WP_191041753.1">
    <property type="nucleotide sequence ID" value="NZ_JACXAA010000011.1"/>
</dbReference>
<reference evidence="2" key="1">
    <citation type="submission" date="2020-09" db="EMBL/GenBank/DDBJ databases">
        <authorList>
            <person name="Kim M.K."/>
        </authorList>
    </citation>
    <scope>NUCLEOTIDE SEQUENCE</scope>
    <source>
        <strain evidence="2">BT704</strain>
    </source>
</reference>
<dbReference type="InterPro" id="IPR007492">
    <property type="entry name" value="LytTR_DNA-bd_dom"/>
</dbReference>
<proteinExistence type="predicted"/>
<protein>
    <submittedName>
        <fullName evidence="2">LytTR family transcriptional regulator</fullName>
    </submittedName>
</protein>
<comment type="caution">
    <text evidence="2">The sequence shown here is derived from an EMBL/GenBank/DDBJ whole genome shotgun (WGS) entry which is preliminary data.</text>
</comment>
<evidence type="ECO:0000313" key="3">
    <source>
        <dbReference type="Proteomes" id="UP000653797"/>
    </source>
</evidence>
<keyword evidence="3" id="KW-1185">Reference proteome</keyword>
<sequence>MATQFVAKTRIVVPAYRHIQDTKLIIRLEGRGNYSLVYVRDTSNPLMVSRTLKYFEDQFADFIRVNKSSLINPNYIDRVIRKDAKTVAFLLIDGMTILASRRRVADTLARLAN</sequence>
<dbReference type="Gene3D" id="2.40.50.1020">
    <property type="entry name" value="LytTr DNA-binding domain"/>
    <property type="match status" value="1"/>
</dbReference>